<organism evidence="1 2">
    <name type="scientific">Dictyobacter alpinus</name>
    <dbReference type="NCBI Taxonomy" id="2014873"/>
    <lineage>
        <taxon>Bacteria</taxon>
        <taxon>Bacillati</taxon>
        <taxon>Chloroflexota</taxon>
        <taxon>Ktedonobacteria</taxon>
        <taxon>Ktedonobacterales</taxon>
        <taxon>Dictyobacteraceae</taxon>
        <taxon>Dictyobacter</taxon>
    </lineage>
</organism>
<evidence type="ECO:0000313" key="2">
    <source>
        <dbReference type="Proteomes" id="UP000287171"/>
    </source>
</evidence>
<comment type="caution">
    <text evidence="1">The sequence shown here is derived from an EMBL/GenBank/DDBJ whole genome shotgun (WGS) entry which is preliminary data.</text>
</comment>
<name>A0A402BGR6_9CHLR</name>
<protein>
    <submittedName>
        <fullName evidence="1">Uncharacterized protein</fullName>
    </submittedName>
</protein>
<gene>
    <name evidence="1" type="ORF">KDA_60200</name>
</gene>
<dbReference type="EMBL" id="BIFT01000002">
    <property type="protein sequence ID" value="GCE30536.1"/>
    <property type="molecule type" value="Genomic_DNA"/>
</dbReference>
<evidence type="ECO:0000313" key="1">
    <source>
        <dbReference type="EMBL" id="GCE30536.1"/>
    </source>
</evidence>
<dbReference type="Proteomes" id="UP000287171">
    <property type="component" value="Unassembled WGS sequence"/>
</dbReference>
<keyword evidence="2" id="KW-1185">Reference proteome</keyword>
<sequence>MKIHYVSSASISIRNVNIYYSQFYIALEKDLGSSSYKYIEQVILKSPAGLIFNRPAGLFSVL</sequence>
<dbReference type="AlphaFoldDB" id="A0A402BGR6"/>
<reference evidence="2" key="1">
    <citation type="submission" date="2018-12" db="EMBL/GenBank/DDBJ databases">
        <title>Tengunoibacter tsumagoiensis gen. nov., sp. nov., Dictyobacter kobayashii sp. nov., D. alpinus sp. nov., and D. joshuensis sp. nov. and description of Dictyobacteraceae fam. nov. within the order Ktedonobacterales isolated from Tengu-no-mugimeshi.</title>
        <authorList>
            <person name="Wang C.M."/>
            <person name="Zheng Y."/>
            <person name="Sakai Y."/>
            <person name="Toyoda A."/>
            <person name="Minakuchi Y."/>
            <person name="Abe K."/>
            <person name="Yokota A."/>
            <person name="Yabe S."/>
        </authorList>
    </citation>
    <scope>NUCLEOTIDE SEQUENCE [LARGE SCALE GENOMIC DNA]</scope>
    <source>
        <strain evidence="2">Uno16</strain>
    </source>
</reference>
<accession>A0A402BGR6</accession>
<proteinExistence type="predicted"/>